<name>A0A1I7S9B8_BURXY</name>
<dbReference type="EMBL" id="CAJFCV020000002">
    <property type="protein sequence ID" value="CAG9100507.1"/>
    <property type="molecule type" value="Genomic_DNA"/>
</dbReference>
<evidence type="ECO:0000313" key="3">
    <source>
        <dbReference type="Proteomes" id="UP000095284"/>
    </source>
</evidence>
<evidence type="ECO:0000313" key="5">
    <source>
        <dbReference type="WBParaSite" id="BXY_0961400.1"/>
    </source>
</evidence>
<gene>
    <name evidence="2" type="ORF">BXYJ_LOCUS4889</name>
</gene>
<dbReference type="EMBL" id="CAJFDI010000002">
    <property type="protein sequence ID" value="CAD5217146.1"/>
    <property type="molecule type" value="Genomic_DNA"/>
</dbReference>
<dbReference type="Proteomes" id="UP000582659">
    <property type="component" value="Unassembled WGS sequence"/>
</dbReference>
<organism evidence="3 5">
    <name type="scientific">Bursaphelenchus xylophilus</name>
    <name type="common">Pinewood nematode worm</name>
    <name type="synonym">Aphelenchoides xylophilus</name>
    <dbReference type="NCBI Taxonomy" id="6326"/>
    <lineage>
        <taxon>Eukaryota</taxon>
        <taxon>Metazoa</taxon>
        <taxon>Ecdysozoa</taxon>
        <taxon>Nematoda</taxon>
        <taxon>Chromadorea</taxon>
        <taxon>Rhabditida</taxon>
        <taxon>Tylenchina</taxon>
        <taxon>Tylenchomorpha</taxon>
        <taxon>Aphelenchoidea</taxon>
        <taxon>Aphelenchoididae</taxon>
        <taxon>Bursaphelenchus</taxon>
    </lineage>
</organism>
<keyword evidence="1" id="KW-0732">Signal</keyword>
<dbReference type="WBParaSite" id="BXY_0961400.1">
    <property type="protein sequence ID" value="BXY_0961400.1"/>
    <property type="gene ID" value="BXY_0961400"/>
</dbReference>
<protein>
    <submittedName>
        <fullName evidence="2">(pine wood nematode) hypothetical protein</fullName>
    </submittedName>
</protein>
<reference evidence="2" key="2">
    <citation type="submission" date="2020-09" db="EMBL/GenBank/DDBJ databases">
        <authorList>
            <person name="Kikuchi T."/>
        </authorList>
    </citation>
    <scope>NUCLEOTIDE SEQUENCE</scope>
    <source>
        <strain evidence="2">Ka4C1</strain>
    </source>
</reference>
<feature type="signal peptide" evidence="1">
    <location>
        <begin position="1"/>
        <end position="19"/>
    </location>
</feature>
<proteinExistence type="predicted"/>
<keyword evidence="4" id="KW-1185">Reference proteome</keyword>
<evidence type="ECO:0000256" key="1">
    <source>
        <dbReference type="SAM" id="SignalP"/>
    </source>
</evidence>
<feature type="chain" id="PRO_5036308750" evidence="1">
    <location>
        <begin position="20"/>
        <end position="75"/>
    </location>
</feature>
<evidence type="ECO:0000313" key="2">
    <source>
        <dbReference type="EMBL" id="CAD5217146.1"/>
    </source>
</evidence>
<sequence>MRITFVIVLLCLLGTLAIAQSPSPRKNVLKSQEMAAYKCQDAKCYQWCRQNGARYGNCRTQRYMDCQCFYRSDHK</sequence>
<dbReference type="SMR" id="A0A1I7S9B8"/>
<dbReference type="Proteomes" id="UP000095284">
    <property type="component" value="Unplaced"/>
</dbReference>
<reference evidence="5" key="1">
    <citation type="submission" date="2016-11" db="UniProtKB">
        <authorList>
            <consortium name="WormBaseParasite"/>
        </authorList>
    </citation>
    <scope>IDENTIFICATION</scope>
</reference>
<dbReference type="Proteomes" id="UP000659654">
    <property type="component" value="Unassembled WGS sequence"/>
</dbReference>
<dbReference type="AlphaFoldDB" id="A0A1I7S9B8"/>
<accession>A0A1I7S9B8</accession>
<evidence type="ECO:0000313" key="4">
    <source>
        <dbReference type="Proteomes" id="UP000659654"/>
    </source>
</evidence>